<sequence length="80" mass="8767">MQLDLPVPFGSGQMKMWPHGAKVYTRRKPDAIVSDDSPMKLKEVDEKSMGNIASSVVSSNLGDQKFVKSKGKIMIAADKD</sequence>
<reference evidence="1 2" key="1">
    <citation type="submission" date="2017-04" db="EMBL/GenBank/DDBJ databases">
        <title>Draft genome sequence of Marssonina coronaria NL1: causal agent of apple blotch.</title>
        <authorList>
            <person name="Cheng Q."/>
        </authorList>
    </citation>
    <scope>NUCLEOTIDE SEQUENCE [LARGE SCALE GENOMIC DNA]</scope>
    <source>
        <strain evidence="1 2">NL1</strain>
    </source>
</reference>
<keyword evidence="2" id="KW-1185">Reference proteome</keyword>
<gene>
    <name evidence="1" type="ORF">B2J93_6926</name>
</gene>
<evidence type="ECO:0000313" key="2">
    <source>
        <dbReference type="Proteomes" id="UP000242519"/>
    </source>
</evidence>
<organism evidence="1 2">
    <name type="scientific">Diplocarpon coronariae</name>
    <dbReference type="NCBI Taxonomy" id="2795749"/>
    <lineage>
        <taxon>Eukaryota</taxon>
        <taxon>Fungi</taxon>
        <taxon>Dikarya</taxon>
        <taxon>Ascomycota</taxon>
        <taxon>Pezizomycotina</taxon>
        <taxon>Leotiomycetes</taxon>
        <taxon>Helotiales</taxon>
        <taxon>Drepanopezizaceae</taxon>
        <taxon>Diplocarpon</taxon>
    </lineage>
</organism>
<proteinExistence type="predicted"/>
<dbReference type="AlphaFoldDB" id="A0A218YWP1"/>
<name>A0A218YWP1_9HELO</name>
<dbReference type="InParanoid" id="A0A218YWP1"/>
<accession>A0A218YWP1</accession>
<protein>
    <submittedName>
        <fullName evidence="1">Uncharacterized protein</fullName>
    </submittedName>
</protein>
<comment type="caution">
    <text evidence="1">The sequence shown here is derived from an EMBL/GenBank/DDBJ whole genome shotgun (WGS) entry which is preliminary data.</text>
</comment>
<evidence type="ECO:0000313" key="1">
    <source>
        <dbReference type="EMBL" id="OWO99871.1"/>
    </source>
</evidence>
<dbReference type="EMBL" id="MZNU01000342">
    <property type="protein sequence ID" value="OWO99871.1"/>
    <property type="molecule type" value="Genomic_DNA"/>
</dbReference>
<dbReference type="Proteomes" id="UP000242519">
    <property type="component" value="Unassembled WGS sequence"/>
</dbReference>